<dbReference type="RefSeq" id="WP_187600066.1">
    <property type="nucleotide sequence ID" value="NZ_CP060714.1"/>
</dbReference>
<evidence type="ECO:0000313" key="2">
    <source>
        <dbReference type="EMBL" id="QNN59126.1"/>
    </source>
</evidence>
<dbReference type="EMBL" id="CP060714">
    <property type="protein sequence ID" value="QNN59126.1"/>
    <property type="molecule type" value="Genomic_DNA"/>
</dbReference>
<dbReference type="Pfam" id="PF00364">
    <property type="entry name" value="Biotin_lipoyl"/>
    <property type="match status" value="1"/>
</dbReference>
<protein>
    <submittedName>
        <fullName evidence="2">Biotin/lipoyl-binding protein</fullName>
    </submittedName>
</protein>
<accession>A0A7G9RU51</accession>
<organism evidence="2 3">
    <name type="scientific">Diaphorobacter ruginosibacter</name>
    <dbReference type="NCBI Taxonomy" id="1715720"/>
    <lineage>
        <taxon>Bacteria</taxon>
        <taxon>Pseudomonadati</taxon>
        <taxon>Pseudomonadota</taxon>
        <taxon>Betaproteobacteria</taxon>
        <taxon>Burkholderiales</taxon>
        <taxon>Comamonadaceae</taxon>
        <taxon>Diaphorobacter</taxon>
    </lineage>
</organism>
<dbReference type="InterPro" id="IPR000089">
    <property type="entry name" value="Biotin_lipoyl"/>
</dbReference>
<gene>
    <name evidence="2" type="ORF">H9K76_10260</name>
</gene>
<evidence type="ECO:0000313" key="3">
    <source>
        <dbReference type="Proteomes" id="UP000515811"/>
    </source>
</evidence>
<feature type="domain" description="Lipoyl-binding" evidence="1">
    <location>
        <begin position="85"/>
        <end position="134"/>
    </location>
</feature>
<dbReference type="InterPro" id="IPR011053">
    <property type="entry name" value="Single_hybrid_motif"/>
</dbReference>
<dbReference type="Proteomes" id="UP000515811">
    <property type="component" value="Chromosome"/>
</dbReference>
<reference evidence="2 3" key="1">
    <citation type="submission" date="2020-08" db="EMBL/GenBank/DDBJ databases">
        <title>Genome sequence of Diaphorobacter ruginosibacter DSM 27467T.</title>
        <authorList>
            <person name="Hyun D.-W."/>
            <person name="Bae J.-W."/>
        </authorList>
    </citation>
    <scope>NUCLEOTIDE SEQUENCE [LARGE SCALE GENOMIC DNA]</scope>
    <source>
        <strain evidence="2 3">DSM 27467</strain>
    </source>
</reference>
<dbReference type="AlphaFoldDB" id="A0A7G9RU51"/>
<name>A0A7G9RU51_9BURK</name>
<sequence length="139" mass="14458">MNSADILQISQQLRQSGMQAIDIRDASTRLRLVTRAGAPVAVAVSQSVNSSKCATSDEKTVVRSNALGIARLRHPAQAGGTALVAGTKVEAGAPAMYLESRGILKSIESPVSGEIAQVLVVDGDKVDFGKPLFTVKAQA</sequence>
<dbReference type="KEGG" id="drg:H9K76_10260"/>
<evidence type="ECO:0000259" key="1">
    <source>
        <dbReference type="Pfam" id="PF00364"/>
    </source>
</evidence>
<dbReference type="SUPFAM" id="SSF51230">
    <property type="entry name" value="Single hybrid motif"/>
    <property type="match status" value="1"/>
</dbReference>
<dbReference type="Gene3D" id="2.40.50.100">
    <property type="match status" value="1"/>
</dbReference>
<keyword evidence="3" id="KW-1185">Reference proteome</keyword>
<proteinExistence type="predicted"/>